<dbReference type="Pfam" id="PF08031">
    <property type="entry name" value="BBE"/>
    <property type="match status" value="1"/>
</dbReference>
<sequence>MFKGALAANFIVNIAASPIASLNKDLRPLLSQNAAIWYPGSEGFSNATNRWSADTSPGIDVVVSVAAEKDVQATIKYANAHSLPFLAINGGHGTSSYLNNVKSGIGIHMRGLKGVSLSALNSSQAVILGGTLSREVIAGLESFKKQSTTGGCDCTGFTAPMLGGGHGWLQGRYGLMTDNLVSARVVLANGTAISVDATQHSDLYWGLRGAGHNFGIVTSVNYQVYDTTPDTDGFATATFTFTQDKLEAVFAIANSWLAAKNRPTELTHYGIFTNNAAVDPNPLIVFLVYWQGPGPIPAQYTDPLRALKPVSTANAHVDLLGANANTGASLDGPACAHGNGRQTFPVDLDSWDLGNLRSVLNIFAGFSSSALKDSVMLLEGFATNRVLEIDPASTAYASRGSQLLASPLLTYPPGNATLDSEVAAVGKRIRATLLNGSEGGRLRAYVNYANGDESQESVYGYEEWRLQRLRALKRAYDPEGRFNFYEPIKV</sequence>
<dbReference type="Gene3D" id="3.40.462.20">
    <property type="match status" value="1"/>
</dbReference>
<dbReference type="OrthoDB" id="415825at2759"/>
<dbReference type="PANTHER" id="PTHR42973:SF9">
    <property type="entry name" value="FAD-BINDING PCMH-TYPE DOMAIN-CONTAINING PROTEIN-RELATED"/>
    <property type="match status" value="1"/>
</dbReference>
<accession>A0A8H3PHB7</accession>
<dbReference type="InterPro" id="IPR016166">
    <property type="entry name" value="FAD-bd_PCMH"/>
</dbReference>
<keyword evidence="5" id="KW-0560">Oxidoreductase</keyword>
<comment type="similarity">
    <text evidence="2">Belongs to the oxygen-dependent FAD-linked oxidoreductase family.</text>
</comment>
<dbReference type="GO" id="GO:0016491">
    <property type="term" value="F:oxidoreductase activity"/>
    <property type="evidence" value="ECO:0007669"/>
    <property type="project" value="UniProtKB-KW"/>
</dbReference>
<evidence type="ECO:0000313" key="7">
    <source>
        <dbReference type="EMBL" id="CAF9940294.1"/>
    </source>
</evidence>
<dbReference type="Proteomes" id="UP000664521">
    <property type="component" value="Unassembled WGS sequence"/>
</dbReference>
<gene>
    <name evidence="7" type="ORF">HETSPECPRED_002365</name>
</gene>
<reference evidence="7" key="1">
    <citation type="submission" date="2021-03" db="EMBL/GenBank/DDBJ databases">
        <authorList>
            <person name="Tagirdzhanova G."/>
        </authorList>
    </citation>
    <scope>NUCLEOTIDE SEQUENCE</scope>
</reference>
<keyword evidence="3" id="KW-0285">Flavoprotein</keyword>
<protein>
    <recommendedName>
        <fullName evidence="6">FAD-binding PCMH-type domain-containing protein</fullName>
    </recommendedName>
</protein>
<evidence type="ECO:0000259" key="6">
    <source>
        <dbReference type="PROSITE" id="PS51387"/>
    </source>
</evidence>
<evidence type="ECO:0000256" key="3">
    <source>
        <dbReference type="ARBA" id="ARBA00022630"/>
    </source>
</evidence>
<comment type="cofactor">
    <cofactor evidence="1">
        <name>FAD</name>
        <dbReference type="ChEBI" id="CHEBI:57692"/>
    </cofactor>
</comment>
<evidence type="ECO:0000313" key="8">
    <source>
        <dbReference type="Proteomes" id="UP000664521"/>
    </source>
</evidence>
<comment type="caution">
    <text evidence="7">The sequence shown here is derived from an EMBL/GenBank/DDBJ whole genome shotgun (WGS) entry which is preliminary data.</text>
</comment>
<dbReference type="InterPro" id="IPR050416">
    <property type="entry name" value="FAD-linked_Oxidoreductase"/>
</dbReference>
<dbReference type="Pfam" id="PF01565">
    <property type="entry name" value="FAD_binding_4"/>
    <property type="match status" value="1"/>
</dbReference>
<dbReference type="InterPro" id="IPR006094">
    <property type="entry name" value="Oxid_FAD_bind_N"/>
</dbReference>
<dbReference type="PROSITE" id="PS51387">
    <property type="entry name" value="FAD_PCMH"/>
    <property type="match status" value="1"/>
</dbReference>
<dbReference type="InterPro" id="IPR016169">
    <property type="entry name" value="FAD-bd_PCMH_sub2"/>
</dbReference>
<evidence type="ECO:0000256" key="4">
    <source>
        <dbReference type="ARBA" id="ARBA00022827"/>
    </source>
</evidence>
<dbReference type="SUPFAM" id="SSF56176">
    <property type="entry name" value="FAD-binding/transporter-associated domain-like"/>
    <property type="match status" value="1"/>
</dbReference>
<feature type="domain" description="FAD-binding PCMH-type" evidence="6">
    <location>
        <begin position="55"/>
        <end position="227"/>
    </location>
</feature>
<proteinExistence type="inferred from homology"/>
<evidence type="ECO:0000256" key="5">
    <source>
        <dbReference type="ARBA" id="ARBA00023002"/>
    </source>
</evidence>
<dbReference type="PANTHER" id="PTHR42973">
    <property type="entry name" value="BINDING OXIDOREDUCTASE, PUTATIVE (AFU_ORTHOLOGUE AFUA_1G17690)-RELATED"/>
    <property type="match status" value="1"/>
</dbReference>
<dbReference type="InterPro" id="IPR036318">
    <property type="entry name" value="FAD-bd_PCMH-like_sf"/>
</dbReference>
<dbReference type="Gene3D" id="3.30.465.10">
    <property type="match status" value="1"/>
</dbReference>
<dbReference type="InterPro" id="IPR012951">
    <property type="entry name" value="BBE"/>
</dbReference>
<name>A0A8H3PHB7_9LECA</name>
<dbReference type="EMBL" id="CAJPDS010000150">
    <property type="protein sequence ID" value="CAF9940294.1"/>
    <property type="molecule type" value="Genomic_DNA"/>
</dbReference>
<evidence type="ECO:0000256" key="2">
    <source>
        <dbReference type="ARBA" id="ARBA00005466"/>
    </source>
</evidence>
<dbReference type="AlphaFoldDB" id="A0A8H3PHB7"/>
<organism evidence="7 8">
    <name type="scientific">Heterodermia speciosa</name>
    <dbReference type="NCBI Taxonomy" id="116794"/>
    <lineage>
        <taxon>Eukaryota</taxon>
        <taxon>Fungi</taxon>
        <taxon>Dikarya</taxon>
        <taxon>Ascomycota</taxon>
        <taxon>Pezizomycotina</taxon>
        <taxon>Lecanoromycetes</taxon>
        <taxon>OSLEUM clade</taxon>
        <taxon>Lecanoromycetidae</taxon>
        <taxon>Caliciales</taxon>
        <taxon>Physciaceae</taxon>
        <taxon>Heterodermia</taxon>
    </lineage>
</organism>
<keyword evidence="4" id="KW-0274">FAD</keyword>
<keyword evidence="8" id="KW-1185">Reference proteome</keyword>
<dbReference type="GO" id="GO:0071949">
    <property type="term" value="F:FAD binding"/>
    <property type="evidence" value="ECO:0007669"/>
    <property type="project" value="InterPro"/>
</dbReference>
<dbReference type="InterPro" id="IPR016167">
    <property type="entry name" value="FAD-bd_PCMH_sub1"/>
</dbReference>
<dbReference type="Gene3D" id="3.30.43.10">
    <property type="entry name" value="Uridine Diphospho-n-acetylenolpyruvylglucosamine Reductase, domain 2"/>
    <property type="match status" value="1"/>
</dbReference>
<evidence type="ECO:0000256" key="1">
    <source>
        <dbReference type="ARBA" id="ARBA00001974"/>
    </source>
</evidence>